<reference evidence="3 4" key="2">
    <citation type="submission" date="2018-11" db="EMBL/GenBank/DDBJ databases">
        <authorList>
            <consortium name="Pathogen Informatics"/>
        </authorList>
    </citation>
    <scope>NUCLEOTIDE SEQUENCE [LARGE SCALE GENOMIC DNA]</scope>
</reference>
<dbReference type="SUPFAM" id="SSF53098">
    <property type="entry name" value="Ribonuclease H-like"/>
    <property type="match status" value="1"/>
</dbReference>
<dbReference type="InterPro" id="IPR036397">
    <property type="entry name" value="RNaseH_sf"/>
</dbReference>
<dbReference type="GO" id="GO:0003676">
    <property type="term" value="F:nucleic acid binding"/>
    <property type="evidence" value="ECO:0007669"/>
    <property type="project" value="InterPro"/>
</dbReference>
<gene>
    <name evidence="3" type="ORF">NBR_LOCUS14473</name>
</gene>
<feature type="compositionally biased region" description="Polar residues" evidence="1">
    <location>
        <begin position="311"/>
        <end position="321"/>
    </location>
</feature>
<evidence type="ECO:0000313" key="3">
    <source>
        <dbReference type="EMBL" id="VDL78062.1"/>
    </source>
</evidence>
<organism evidence="5">
    <name type="scientific">Nippostrongylus brasiliensis</name>
    <name type="common">Rat hookworm</name>
    <dbReference type="NCBI Taxonomy" id="27835"/>
    <lineage>
        <taxon>Eukaryota</taxon>
        <taxon>Metazoa</taxon>
        <taxon>Ecdysozoa</taxon>
        <taxon>Nematoda</taxon>
        <taxon>Chromadorea</taxon>
        <taxon>Rhabditida</taxon>
        <taxon>Rhabditina</taxon>
        <taxon>Rhabditomorpha</taxon>
        <taxon>Strongyloidea</taxon>
        <taxon>Heligmosomidae</taxon>
        <taxon>Nippostrongylus</taxon>
    </lineage>
</organism>
<dbReference type="InterPro" id="IPR001584">
    <property type="entry name" value="Integrase_cat-core"/>
</dbReference>
<reference evidence="5" key="1">
    <citation type="submission" date="2017-02" db="UniProtKB">
        <authorList>
            <consortium name="WormBaseParasite"/>
        </authorList>
    </citation>
    <scope>IDENTIFICATION</scope>
</reference>
<keyword evidence="4" id="KW-1185">Reference proteome</keyword>
<name>A0A0N4YD05_NIPBR</name>
<accession>A0A0N4YD05</accession>
<feature type="region of interest" description="Disordered" evidence="1">
    <location>
        <begin position="303"/>
        <end position="324"/>
    </location>
</feature>
<dbReference type="WBParaSite" id="NBR_0001447201-mRNA-1">
    <property type="protein sequence ID" value="NBR_0001447201-mRNA-1"/>
    <property type="gene ID" value="NBR_0001447201"/>
</dbReference>
<evidence type="ECO:0000259" key="2">
    <source>
        <dbReference type="PROSITE" id="PS50994"/>
    </source>
</evidence>
<dbReference type="GO" id="GO:0015074">
    <property type="term" value="P:DNA integration"/>
    <property type="evidence" value="ECO:0007669"/>
    <property type="project" value="InterPro"/>
</dbReference>
<protein>
    <submittedName>
        <fullName evidence="5">Integrase catalytic domain-containing protein</fullName>
    </submittedName>
</protein>
<dbReference type="Gene3D" id="3.30.420.10">
    <property type="entry name" value="Ribonuclease H-like superfamily/Ribonuclease H"/>
    <property type="match status" value="1"/>
</dbReference>
<proteinExistence type="predicted"/>
<feature type="domain" description="Integrase catalytic" evidence="2">
    <location>
        <begin position="1"/>
        <end position="174"/>
    </location>
</feature>
<dbReference type="AlphaFoldDB" id="A0A0N4YD05"/>
<sequence>MGPFSYKTDLQETKKCWILLFTCLNCRAILIDILHSLSAHAFLHSLRRFIATYGCPKRIICDNAPAFKTFAELQSEEQIEERSEDLLDYCATNKIDFKFIPAFSPWQGALYERMIGIFKSAFFHAVKHHTLPLDDLHTIAKESEAICNSRPLTYTTDQTDFLPLRPVDFVRPTARLSGPQLDDECEWKPQYTTKDELLYNWQFSLKLLDNFWNRWQAEYLTSLRERHQITHPHPRSYHNDKPVQGEYVLIHDENHPRGTWKMGQICGSSDNFSRSVQIRLPSKRIITRPINLISRFEIDSNETIRKETPQDESSTTRSSHPMITRSRKKQLLLPNLLSLAIMMSFLQPTTSTNTRCPDELTIGKKIIYATPCVANGIAVATYSDHDKTQLCWFPVMCPSGQIQNVTSIQRTPHLCGPSCKCPQWTQFCSHYNGERIQQSKIFNIPPDFRNFIPNEVCSFPKSSSCDPKKKVGVFNQIELYDGRHLLVPNIHVSIKDYLDTNDFVSR</sequence>
<dbReference type="PANTHER" id="PTHR47331">
    <property type="entry name" value="PHD-TYPE DOMAIN-CONTAINING PROTEIN"/>
    <property type="match status" value="1"/>
</dbReference>
<dbReference type="EMBL" id="UYSL01021378">
    <property type="protein sequence ID" value="VDL78062.1"/>
    <property type="molecule type" value="Genomic_DNA"/>
</dbReference>
<evidence type="ECO:0000313" key="5">
    <source>
        <dbReference type="WBParaSite" id="NBR_0001447201-mRNA-1"/>
    </source>
</evidence>
<dbReference type="STRING" id="27835.A0A0N4YD05"/>
<evidence type="ECO:0000256" key="1">
    <source>
        <dbReference type="SAM" id="MobiDB-lite"/>
    </source>
</evidence>
<dbReference type="PANTHER" id="PTHR47331:SF2">
    <property type="match status" value="1"/>
</dbReference>
<evidence type="ECO:0000313" key="4">
    <source>
        <dbReference type="Proteomes" id="UP000271162"/>
    </source>
</evidence>
<dbReference type="OMA" id="SHYNGER"/>
<dbReference type="Pfam" id="PF18701">
    <property type="entry name" value="DUF5641"/>
    <property type="match status" value="1"/>
</dbReference>
<dbReference type="PROSITE" id="PS50994">
    <property type="entry name" value="INTEGRASE"/>
    <property type="match status" value="1"/>
</dbReference>
<dbReference type="InterPro" id="IPR040676">
    <property type="entry name" value="DUF5641"/>
</dbReference>
<dbReference type="Proteomes" id="UP000271162">
    <property type="component" value="Unassembled WGS sequence"/>
</dbReference>
<dbReference type="InterPro" id="IPR012337">
    <property type="entry name" value="RNaseH-like_sf"/>
</dbReference>